<dbReference type="EMBL" id="JAINVV010000008">
    <property type="protein sequence ID" value="MBY8824161.1"/>
    <property type="molecule type" value="Genomic_DNA"/>
</dbReference>
<dbReference type="NCBIfam" id="NF009466">
    <property type="entry name" value="PRK12826.1-2"/>
    <property type="match status" value="1"/>
</dbReference>
<proteinExistence type="inferred from homology"/>
<sequence length="241" mass="24126">MALVTGAASGIGAATVRLLAARGASILVADIDGDGARRICDDIAARGGTAEAFAADLTRSASADAAVAAALARFGRLDILVNNAGIGGRGPSHELTDADWRRVIGLDLDAVFYMSRAALRPMVASGAGAIVSVASIFGHVGLGERAAYSAAKAGVVNLTRALALEYGARGIRVNAVCPGVIRTPLVAHNSPAQAEALIALHPIGRLGEPEEVAEAIAFLASDAASFVTGASLLVDGGYTAA</sequence>
<evidence type="ECO:0000313" key="3">
    <source>
        <dbReference type="Proteomes" id="UP000706039"/>
    </source>
</evidence>
<accession>A0ABS7PSK7</accession>
<name>A0ABS7PSK7_9SPHN</name>
<dbReference type="InterPro" id="IPR036291">
    <property type="entry name" value="NAD(P)-bd_dom_sf"/>
</dbReference>
<organism evidence="2 3">
    <name type="scientific">Sphingomonas colocasiae</name>
    <dbReference type="NCBI Taxonomy" id="1848973"/>
    <lineage>
        <taxon>Bacteria</taxon>
        <taxon>Pseudomonadati</taxon>
        <taxon>Pseudomonadota</taxon>
        <taxon>Alphaproteobacteria</taxon>
        <taxon>Sphingomonadales</taxon>
        <taxon>Sphingomonadaceae</taxon>
        <taxon>Sphingomonas</taxon>
    </lineage>
</organism>
<dbReference type="PRINTS" id="PR00080">
    <property type="entry name" value="SDRFAMILY"/>
</dbReference>
<dbReference type="PRINTS" id="PR00081">
    <property type="entry name" value="GDHRDH"/>
</dbReference>
<dbReference type="InterPro" id="IPR050259">
    <property type="entry name" value="SDR"/>
</dbReference>
<gene>
    <name evidence="2" type="ORF">K7G82_17790</name>
</gene>
<dbReference type="Gene3D" id="3.40.50.720">
    <property type="entry name" value="NAD(P)-binding Rossmann-like Domain"/>
    <property type="match status" value="1"/>
</dbReference>
<dbReference type="Proteomes" id="UP000706039">
    <property type="component" value="Unassembled WGS sequence"/>
</dbReference>
<dbReference type="InterPro" id="IPR002347">
    <property type="entry name" value="SDR_fam"/>
</dbReference>
<protein>
    <submittedName>
        <fullName evidence="2">SDR family oxidoreductase</fullName>
    </submittedName>
</protein>
<dbReference type="NCBIfam" id="NF005559">
    <property type="entry name" value="PRK07231.1"/>
    <property type="match status" value="1"/>
</dbReference>
<evidence type="ECO:0000313" key="2">
    <source>
        <dbReference type="EMBL" id="MBY8824161.1"/>
    </source>
</evidence>
<reference evidence="2 3" key="1">
    <citation type="submission" date="2021-08" db="EMBL/GenBank/DDBJ databases">
        <authorList>
            <person name="Tuo L."/>
        </authorList>
    </citation>
    <scope>NUCLEOTIDE SEQUENCE [LARGE SCALE GENOMIC DNA]</scope>
    <source>
        <strain evidence="2 3">JCM 31229</strain>
    </source>
</reference>
<evidence type="ECO:0000256" key="1">
    <source>
        <dbReference type="ARBA" id="ARBA00006484"/>
    </source>
</evidence>
<keyword evidence="3" id="KW-1185">Reference proteome</keyword>
<dbReference type="SUPFAM" id="SSF51735">
    <property type="entry name" value="NAD(P)-binding Rossmann-fold domains"/>
    <property type="match status" value="1"/>
</dbReference>
<comment type="caution">
    <text evidence="2">The sequence shown here is derived from an EMBL/GenBank/DDBJ whole genome shotgun (WGS) entry which is preliminary data.</text>
</comment>
<dbReference type="PROSITE" id="PS00061">
    <property type="entry name" value="ADH_SHORT"/>
    <property type="match status" value="1"/>
</dbReference>
<dbReference type="PANTHER" id="PTHR42879">
    <property type="entry name" value="3-OXOACYL-(ACYL-CARRIER-PROTEIN) REDUCTASE"/>
    <property type="match status" value="1"/>
</dbReference>
<dbReference type="Pfam" id="PF13561">
    <property type="entry name" value="adh_short_C2"/>
    <property type="match status" value="1"/>
</dbReference>
<dbReference type="PANTHER" id="PTHR42879:SF2">
    <property type="entry name" value="3-OXOACYL-[ACYL-CARRIER-PROTEIN] REDUCTASE FABG"/>
    <property type="match status" value="1"/>
</dbReference>
<comment type="similarity">
    <text evidence="1">Belongs to the short-chain dehydrogenases/reductases (SDR) family.</text>
</comment>
<dbReference type="InterPro" id="IPR020904">
    <property type="entry name" value="Sc_DH/Rdtase_CS"/>
</dbReference>